<accession>A0A7S8IUP9</accession>
<organism evidence="2 3">
    <name type="scientific">Qipengyuania soli</name>
    <dbReference type="NCBI Taxonomy" id="2782568"/>
    <lineage>
        <taxon>Bacteria</taxon>
        <taxon>Pseudomonadati</taxon>
        <taxon>Pseudomonadota</taxon>
        <taxon>Alphaproteobacteria</taxon>
        <taxon>Sphingomonadales</taxon>
        <taxon>Erythrobacteraceae</taxon>
        <taxon>Qipengyuania</taxon>
    </lineage>
</organism>
<dbReference type="AlphaFoldDB" id="A0A7S8IUP9"/>
<dbReference type="EMBL" id="CP064654">
    <property type="protein sequence ID" value="QPC98882.1"/>
    <property type="molecule type" value="Genomic_DNA"/>
</dbReference>
<dbReference type="PANTHER" id="PTHR35006">
    <property type="entry name" value="GLYOXALASE FAMILY PROTEIN (AFU_ORTHOLOGUE AFUA_5G14830)"/>
    <property type="match status" value="1"/>
</dbReference>
<feature type="domain" description="VOC" evidence="1">
    <location>
        <begin position="1"/>
        <end position="127"/>
    </location>
</feature>
<evidence type="ECO:0000313" key="2">
    <source>
        <dbReference type="EMBL" id="QPC98882.1"/>
    </source>
</evidence>
<evidence type="ECO:0000313" key="3">
    <source>
        <dbReference type="Proteomes" id="UP000594459"/>
    </source>
</evidence>
<dbReference type="Pfam" id="PF00903">
    <property type="entry name" value="Glyoxalase"/>
    <property type="match status" value="1"/>
</dbReference>
<dbReference type="PROSITE" id="PS51819">
    <property type="entry name" value="VOC"/>
    <property type="match status" value="1"/>
</dbReference>
<reference evidence="2 3" key="1">
    <citation type="submission" date="2020-11" db="EMBL/GenBank/DDBJ databases">
        <title>The genome sequence of Erythrobacter sp. 6D36.</title>
        <authorList>
            <person name="Liu Y."/>
        </authorList>
    </citation>
    <scope>NUCLEOTIDE SEQUENCE [LARGE SCALE GENOMIC DNA]</scope>
    <source>
        <strain evidence="2 3">6D36</strain>
    </source>
</reference>
<dbReference type="InterPro" id="IPR037523">
    <property type="entry name" value="VOC_core"/>
</dbReference>
<dbReference type="CDD" id="cd07262">
    <property type="entry name" value="VOC_like"/>
    <property type="match status" value="1"/>
</dbReference>
<dbReference type="KEGG" id="qso:IRL76_13800"/>
<proteinExistence type="predicted"/>
<dbReference type="Proteomes" id="UP000594459">
    <property type="component" value="Chromosome"/>
</dbReference>
<dbReference type="RefSeq" id="WP_200981887.1">
    <property type="nucleotide sequence ID" value="NZ_CP064654.1"/>
</dbReference>
<dbReference type="InterPro" id="IPR029068">
    <property type="entry name" value="Glyas_Bleomycin-R_OHBP_Dase"/>
</dbReference>
<sequence length="130" mass="13822">MIGYVTLGTNDLARGAVFYDAIAAELGIGRMMEFETFIAWGEFGGAPGIGLTKPFDGNAATVGNGVMVALEAKDRDQVQRIYDIALANGGSCEGEPGPRGEPDENGMVFYAAYFRDPDGNKLNAFLMDKA</sequence>
<gene>
    <name evidence="2" type="ORF">IRL76_13800</name>
</gene>
<keyword evidence="3" id="KW-1185">Reference proteome</keyword>
<dbReference type="SUPFAM" id="SSF54593">
    <property type="entry name" value="Glyoxalase/Bleomycin resistance protein/Dihydroxybiphenyl dioxygenase"/>
    <property type="match status" value="1"/>
</dbReference>
<dbReference type="InterPro" id="IPR004360">
    <property type="entry name" value="Glyas_Fos-R_dOase_dom"/>
</dbReference>
<protein>
    <submittedName>
        <fullName evidence="2">VOC family protein</fullName>
    </submittedName>
</protein>
<name>A0A7S8IUP9_9SPHN</name>
<evidence type="ECO:0000259" key="1">
    <source>
        <dbReference type="PROSITE" id="PS51819"/>
    </source>
</evidence>
<dbReference type="PANTHER" id="PTHR35006:SF2">
    <property type="entry name" value="GLYOXALASE FAMILY PROTEIN (AFU_ORTHOLOGUE AFUA_5G14830)"/>
    <property type="match status" value="1"/>
</dbReference>
<dbReference type="Gene3D" id="3.10.180.10">
    <property type="entry name" value="2,3-Dihydroxybiphenyl 1,2-Dioxygenase, domain 1"/>
    <property type="match status" value="1"/>
</dbReference>